<dbReference type="InterPro" id="IPR050833">
    <property type="entry name" value="Poly_Biosynth_Transport"/>
</dbReference>
<evidence type="ECO:0000313" key="8">
    <source>
        <dbReference type="Proteomes" id="UP000295735"/>
    </source>
</evidence>
<evidence type="ECO:0000256" key="3">
    <source>
        <dbReference type="ARBA" id="ARBA00022692"/>
    </source>
</evidence>
<dbReference type="Proteomes" id="UP000295735">
    <property type="component" value="Unassembled WGS sequence"/>
</dbReference>
<reference evidence="7 8" key="1">
    <citation type="submission" date="2019-09" db="EMBL/GenBank/DDBJ databases">
        <authorList>
            <person name="Mazhar S."/>
            <person name="Altermann E."/>
            <person name="Hill C."/>
            <person name="Mcauliffe O."/>
        </authorList>
    </citation>
    <scope>NUCLEOTIDE SEQUENCE [LARGE SCALE GENOMIC DNA]</scope>
    <source>
        <strain evidence="7 8">ATCC 51831</strain>
    </source>
</reference>
<feature type="transmembrane region" description="Helical" evidence="6">
    <location>
        <begin position="79"/>
        <end position="103"/>
    </location>
</feature>
<dbReference type="PANTHER" id="PTHR30250:SF11">
    <property type="entry name" value="O-ANTIGEN TRANSPORTER-RELATED"/>
    <property type="match status" value="1"/>
</dbReference>
<gene>
    <name evidence="7" type="ORF">ERX35_006970</name>
</gene>
<keyword evidence="4 6" id="KW-1133">Transmembrane helix</keyword>
<evidence type="ECO:0000313" key="7">
    <source>
        <dbReference type="EMBL" id="KAA1039307.1"/>
    </source>
</evidence>
<feature type="transmembrane region" description="Helical" evidence="6">
    <location>
        <begin position="390"/>
        <end position="412"/>
    </location>
</feature>
<evidence type="ECO:0000256" key="2">
    <source>
        <dbReference type="ARBA" id="ARBA00022475"/>
    </source>
</evidence>
<accession>A0ABQ6R866</accession>
<organism evidence="7 8">
    <name type="scientific">Macrococcus equipercicus</name>
    <dbReference type="NCBI Taxonomy" id="69967"/>
    <lineage>
        <taxon>Bacteria</taxon>
        <taxon>Bacillati</taxon>
        <taxon>Bacillota</taxon>
        <taxon>Bacilli</taxon>
        <taxon>Bacillales</taxon>
        <taxon>Staphylococcaceae</taxon>
        <taxon>Macrococcus</taxon>
    </lineage>
</organism>
<feature type="transmembrane region" description="Helical" evidence="6">
    <location>
        <begin position="168"/>
        <end position="184"/>
    </location>
</feature>
<dbReference type="RefSeq" id="WP_149459201.1">
    <property type="nucleotide sequence ID" value="NZ_SCWC02000004.1"/>
</dbReference>
<comment type="caution">
    <text evidence="7">The sequence shown here is derived from an EMBL/GenBank/DDBJ whole genome shotgun (WGS) entry which is preliminary data.</text>
</comment>
<feature type="transmembrane region" description="Helical" evidence="6">
    <location>
        <begin position="251"/>
        <end position="269"/>
    </location>
</feature>
<feature type="transmembrane region" description="Helical" evidence="6">
    <location>
        <begin position="7"/>
        <end position="26"/>
    </location>
</feature>
<name>A0ABQ6R866_9STAP</name>
<keyword evidence="8" id="KW-1185">Reference proteome</keyword>
<feature type="transmembrane region" description="Helical" evidence="6">
    <location>
        <begin position="331"/>
        <end position="353"/>
    </location>
</feature>
<protein>
    <submittedName>
        <fullName evidence="7">Oligosaccharide flippase family protein</fullName>
    </submittedName>
</protein>
<evidence type="ECO:0000256" key="4">
    <source>
        <dbReference type="ARBA" id="ARBA00022989"/>
    </source>
</evidence>
<dbReference type="Pfam" id="PF01943">
    <property type="entry name" value="Polysacc_synt"/>
    <property type="match status" value="1"/>
</dbReference>
<keyword evidence="3 6" id="KW-0812">Transmembrane</keyword>
<proteinExistence type="predicted"/>
<keyword evidence="2" id="KW-1003">Cell membrane</keyword>
<feature type="transmembrane region" description="Helical" evidence="6">
    <location>
        <begin position="139"/>
        <end position="162"/>
    </location>
</feature>
<feature type="transmembrane region" description="Helical" evidence="6">
    <location>
        <begin position="109"/>
        <end position="127"/>
    </location>
</feature>
<feature type="transmembrane region" description="Helical" evidence="6">
    <location>
        <begin position="219"/>
        <end position="239"/>
    </location>
</feature>
<dbReference type="EMBL" id="SCWC02000004">
    <property type="protein sequence ID" value="KAA1039307.1"/>
    <property type="molecule type" value="Genomic_DNA"/>
</dbReference>
<dbReference type="PANTHER" id="PTHR30250">
    <property type="entry name" value="PST FAMILY PREDICTED COLANIC ACID TRANSPORTER"/>
    <property type="match status" value="1"/>
</dbReference>
<dbReference type="InterPro" id="IPR002797">
    <property type="entry name" value="Polysacc_synth"/>
</dbReference>
<evidence type="ECO:0000256" key="6">
    <source>
        <dbReference type="SAM" id="Phobius"/>
    </source>
</evidence>
<keyword evidence="5 6" id="KW-0472">Membrane</keyword>
<comment type="subcellular location">
    <subcellularLocation>
        <location evidence="1">Cell membrane</location>
        <topology evidence="1">Multi-pass membrane protein</topology>
    </subcellularLocation>
</comment>
<feature type="transmembrane region" description="Helical" evidence="6">
    <location>
        <begin position="38"/>
        <end position="58"/>
    </location>
</feature>
<evidence type="ECO:0000256" key="5">
    <source>
        <dbReference type="ARBA" id="ARBA00023136"/>
    </source>
</evidence>
<sequence>MNKKNFLWMFIGTGLGAVMSLLMNILLARSLTKVEFGIFGLGITFINISSVIIGFGLADFIVKIFAVEGRRAYRYVTPSLYLFLISCLVSILIIIIVILLPIYDISTRYFLLLIIPNILLQGIYSINNSINQIEENFKYVALSNFLVYFIRFLAALLTVISFNNIISLGWYIFILSMLGLYPLIKVVSKLWKQQIIVPVYADAPIPPNESIVNTFKQTYPFGFIGIFYFIYYQSNIIMLSILQGPEAVGEYNSAFIIVALAFMFPDLIFRRMYYTRIHTWATHNPLKLQEFNNKSSLYLLILGIAAMIFIWLNANWLILFTAGPKYLTATFYLQLLSIAILFKFFTAVNGTILSTQNMVYTMMKINGLIAILNITINIIIIPIYGVKGAVVTTLISEGMMALLVYITSHKYLNRIVNEFKK</sequence>
<evidence type="ECO:0000256" key="1">
    <source>
        <dbReference type="ARBA" id="ARBA00004651"/>
    </source>
</evidence>
<feature type="transmembrane region" description="Helical" evidence="6">
    <location>
        <begin position="365"/>
        <end position="384"/>
    </location>
</feature>
<feature type="transmembrane region" description="Helical" evidence="6">
    <location>
        <begin position="297"/>
        <end position="319"/>
    </location>
</feature>